<reference evidence="1 2" key="1">
    <citation type="submission" date="2021-06" db="EMBL/GenBank/DDBJ databases">
        <authorList>
            <person name="Palmer J.M."/>
        </authorList>
    </citation>
    <scope>NUCLEOTIDE SEQUENCE [LARGE SCALE GENOMIC DNA]</scope>
    <source>
        <strain evidence="1 2">XC_2019</strain>
        <tissue evidence="1">Muscle</tissue>
    </source>
</reference>
<evidence type="ECO:0000313" key="2">
    <source>
        <dbReference type="Proteomes" id="UP001434883"/>
    </source>
</evidence>
<proteinExistence type="predicted"/>
<dbReference type="Proteomes" id="UP001434883">
    <property type="component" value="Unassembled WGS sequence"/>
</dbReference>
<accession>A0ABV0QTY7</accession>
<gene>
    <name evidence="1" type="ORF">XENOCAPTIV_004113</name>
</gene>
<dbReference type="EMBL" id="JAHRIN010025223">
    <property type="protein sequence ID" value="MEQ2199299.1"/>
    <property type="molecule type" value="Genomic_DNA"/>
</dbReference>
<protein>
    <submittedName>
        <fullName evidence="1">Uncharacterized protein</fullName>
    </submittedName>
</protein>
<keyword evidence="2" id="KW-1185">Reference proteome</keyword>
<evidence type="ECO:0000313" key="1">
    <source>
        <dbReference type="EMBL" id="MEQ2199299.1"/>
    </source>
</evidence>
<name>A0ABV0QTY7_9TELE</name>
<comment type="caution">
    <text evidence="1">The sequence shown here is derived from an EMBL/GenBank/DDBJ whole genome shotgun (WGS) entry which is preliminary data.</text>
</comment>
<sequence length="100" mass="11693">MKILQLVKEKKSIMKKEEEAAEEHYREDHMSFWVSGGDGMEKKHSATMRVVPEKFLPPKERTEVLYFDFFSSVISLKTLYSKFGTGNSTMFENKPPNRNN</sequence>
<organism evidence="1 2">
    <name type="scientific">Xenoophorus captivus</name>
    <dbReference type="NCBI Taxonomy" id="1517983"/>
    <lineage>
        <taxon>Eukaryota</taxon>
        <taxon>Metazoa</taxon>
        <taxon>Chordata</taxon>
        <taxon>Craniata</taxon>
        <taxon>Vertebrata</taxon>
        <taxon>Euteleostomi</taxon>
        <taxon>Actinopterygii</taxon>
        <taxon>Neopterygii</taxon>
        <taxon>Teleostei</taxon>
        <taxon>Neoteleostei</taxon>
        <taxon>Acanthomorphata</taxon>
        <taxon>Ovalentaria</taxon>
        <taxon>Atherinomorphae</taxon>
        <taxon>Cyprinodontiformes</taxon>
        <taxon>Goodeidae</taxon>
        <taxon>Xenoophorus</taxon>
    </lineage>
</organism>